<dbReference type="RefSeq" id="WP_121647909.1">
    <property type="nucleotide sequence ID" value="NZ_RCUX01000004.1"/>
</dbReference>
<keyword evidence="2" id="KW-1185">Reference proteome</keyword>
<keyword evidence="1" id="KW-0946">Virion</keyword>
<keyword evidence="1" id="KW-0167">Capsid protein</keyword>
<comment type="caution">
    <text evidence="1">The sequence shown here is derived from an EMBL/GenBank/DDBJ whole genome shotgun (WGS) entry which is preliminary data.</text>
</comment>
<dbReference type="AlphaFoldDB" id="A0A3L7A824"/>
<gene>
    <name evidence="1" type="ORF">D9V32_05510</name>
</gene>
<accession>A0A3L7A824</accession>
<dbReference type="Proteomes" id="UP000272503">
    <property type="component" value="Unassembled WGS sequence"/>
</dbReference>
<name>A0A3L7A824_9MICO</name>
<proteinExistence type="predicted"/>
<evidence type="ECO:0000313" key="1">
    <source>
        <dbReference type="EMBL" id="RLP76327.1"/>
    </source>
</evidence>
<reference evidence="1 2" key="1">
    <citation type="submission" date="2018-10" db="EMBL/GenBank/DDBJ databases">
        <authorList>
            <person name="Li J."/>
        </authorList>
    </citation>
    <scope>NUCLEOTIDE SEQUENCE [LARGE SCALE GENOMIC DNA]</scope>
    <source>
        <strain evidence="1 2">IF 016277</strain>
    </source>
</reference>
<dbReference type="OrthoDB" id="1624479at2"/>
<evidence type="ECO:0000313" key="2">
    <source>
        <dbReference type="Proteomes" id="UP000272503"/>
    </source>
</evidence>
<sequence length="307" mass="32309">MSVEKFIPELWSAKLLEKYLGALVFGQGTVANRDYEGEIKDKGDTVHINSIGDPGVRKYERGKELTFDELATSSQELLIDQADYFAFLVNDVDKVQAAGDFGGAALARAAYKLKATADSFAAGVLSKGARTENQLGRVKIVSGGTQLAGADQITAYDVLVELGLKLSLSDVPLEGRYVVVDPNFIAATQKDDRFAKVDASGSSETLRNGIVARAAGFDILVSNNLAKVGGTGAAKDDKIIVAGTPGAFTFADQILKTEAGRREKGFDDFVKGLNVYGAKVTIPEGLATASVQEYAPGTGATTVVVGS</sequence>
<dbReference type="EMBL" id="RCUX01000004">
    <property type="protein sequence ID" value="RLP76327.1"/>
    <property type="molecule type" value="Genomic_DNA"/>
</dbReference>
<protein>
    <submittedName>
        <fullName evidence="1">Coat protein</fullName>
    </submittedName>
</protein>
<organism evidence="1 2">
    <name type="scientific">Mycetocola tolaasinivorans</name>
    <dbReference type="NCBI Taxonomy" id="76635"/>
    <lineage>
        <taxon>Bacteria</taxon>
        <taxon>Bacillati</taxon>
        <taxon>Actinomycetota</taxon>
        <taxon>Actinomycetes</taxon>
        <taxon>Micrococcales</taxon>
        <taxon>Microbacteriaceae</taxon>
        <taxon>Mycetocola</taxon>
    </lineage>
</organism>